<protein>
    <recommendedName>
        <fullName evidence="3">Calcineurin-like phosphoesterase domain-containing protein</fullName>
    </recommendedName>
</protein>
<dbReference type="EMBL" id="LHXZ01000028">
    <property type="protein sequence ID" value="KXB03158.1"/>
    <property type="molecule type" value="Genomic_DNA"/>
</dbReference>
<organism evidence="1 2">
    <name type="scientific">candidate division MSBL1 archaeon SCGC-AAA261F19</name>
    <dbReference type="NCBI Taxonomy" id="1698275"/>
    <lineage>
        <taxon>Archaea</taxon>
        <taxon>Methanobacteriati</taxon>
        <taxon>Methanobacteriota</taxon>
        <taxon>candidate division MSBL1</taxon>
    </lineage>
</organism>
<keyword evidence="2" id="KW-1185">Reference proteome</keyword>
<evidence type="ECO:0008006" key="3">
    <source>
        <dbReference type="Google" id="ProtNLM"/>
    </source>
</evidence>
<name>A0A133V9L9_9EURY</name>
<sequence length="142" mass="16485">MELIVISDVYGDEEVLDQLVYQLEGDNRITLVAGDIGIYRKWTDDLERYYKHATKVLEKLLSFSQRVYYIPGDTDTETLEIENDEIINVDKRFKIIDREFKIAILGLGGAPTCGLRNPNLFGYTWDEGEEFTQNELEKILKI</sequence>
<comment type="caution">
    <text evidence="1">The sequence shown here is derived from an EMBL/GenBank/DDBJ whole genome shotgun (WGS) entry which is preliminary data.</text>
</comment>
<dbReference type="InterPro" id="IPR029052">
    <property type="entry name" value="Metallo-depent_PP-like"/>
</dbReference>
<dbReference type="AlphaFoldDB" id="A0A133V9L9"/>
<accession>A0A133V9L9</accession>
<gene>
    <name evidence="1" type="ORF">AKJ45_02385</name>
</gene>
<dbReference type="Gene3D" id="3.60.21.10">
    <property type="match status" value="1"/>
</dbReference>
<evidence type="ECO:0000313" key="1">
    <source>
        <dbReference type="EMBL" id="KXB03158.1"/>
    </source>
</evidence>
<proteinExistence type="predicted"/>
<dbReference type="Proteomes" id="UP000070565">
    <property type="component" value="Unassembled WGS sequence"/>
</dbReference>
<dbReference type="SUPFAM" id="SSF56300">
    <property type="entry name" value="Metallo-dependent phosphatases"/>
    <property type="match status" value="1"/>
</dbReference>
<evidence type="ECO:0000313" key="2">
    <source>
        <dbReference type="Proteomes" id="UP000070565"/>
    </source>
</evidence>
<reference evidence="1 2" key="1">
    <citation type="journal article" date="2016" name="Sci. Rep.">
        <title>Metabolic traits of an uncultured archaeal lineage -MSBL1- from brine pools of the Red Sea.</title>
        <authorList>
            <person name="Mwirichia R."/>
            <person name="Alam I."/>
            <person name="Rashid M."/>
            <person name="Vinu M."/>
            <person name="Ba-Alawi W."/>
            <person name="Anthony Kamau A."/>
            <person name="Kamanda Ngugi D."/>
            <person name="Goker M."/>
            <person name="Klenk H.P."/>
            <person name="Bajic V."/>
            <person name="Stingl U."/>
        </authorList>
    </citation>
    <scope>NUCLEOTIDE SEQUENCE [LARGE SCALE GENOMIC DNA]</scope>
    <source>
        <strain evidence="1">SCGC-AAA261F19</strain>
    </source>
</reference>